<evidence type="ECO:0000313" key="14">
    <source>
        <dbReference type="Proteomes" id="UP000242875"/>
    </source>
</evidence>
<feature type="region of interest" description="Disordered" evidence="11">
    <location>
        <begin position="573"/>
        <end position="662"/>
    </location>
</feature>
<keyword evidence="6" id="KW-0238">DNA-binding</keyword>
<evidence type="ECO:0000256" key="11">
    <source>
        <dbReference type="SAM" id="MobiDB-lite"/>
    </source>
</evidence>
<dbReference type="PRINTS" id="PR00056">
    <property type="entry name" value="HSFDOMAIN"/>
</dbReference>
<dbReference type="GO" id="GO:0043565">
    <property type="term" value="F:sequence-specific DNA binding"/>
    <property type="evidence" value="ECO:0007669"/>
    <property type="project" value="InterPro"/>
</dbReference>
<feature type="region of interest" description="Disordered" evidence="11">
    <location>
        <begin position="1"/>
        <end position="59"/>
    </location>
</feature>
<feature type="compositionally biased region" description="Low complexity" evidence="11">
    <location>
        <begin position="23"/>
        <end position="46"/>
    </location>
</feature>
<comment type="subcellular location">
    <subcellularLocation>
        <location evidence="1">Nucleus</location>
    </subcellularLocation>
</comment>
<keyword evidence="5" id="KW-0805">Transcription regulation</keyword>
<keyword evidence="8" id="KW-0539">Nucleus</keyword>
<evidence type="ECO:0000256" key="7">
    <source>
        <dbReference type="ARBA" id="ARBA00023163"/>
    </source>
</evidence>
<dbReference type="PRINTS" id="PR00081">
    <property type="entry name" value="GDHRDH"/>
</dbReference>
<keyword evidence="4" id="KW-0560">Oxidoreductase</keyword>
<evidence type="ECO:0000256" key="1">
    <source>
        <dbReference type="ARBA" id="ARBA00004123"/>
    </source>
</evidence>
<keyword evidence="10" id="KW-0175">Coiled coil</keyword>
<comment type="similarity">
    <text evidence="2">Belongs to the short-chain dehydrogenases/reductases (SDR) family.</text>
</comment>
<evidence type="ECO:0000256" key="4">
    <source>
        <dbReference type="ARBA" id="ARBA00023002"/>
    </source>
</evidence>
<feature type="compositionally biased region" description="Polar residues" evidence="11">
    <location>
        <begin position="394"/>
        <end position="410"/>
    </location>
</feature>
<dbReference type="OrthoDB" id="153074at2759"/>
<protein>
    <recommendedName>
        <fullName evidence="12">HSF-type DNA-binding domain-containing protein</fullName>
    </recommendedName>
</protein>
<dbReference type="Gene3D" id="1.10.10.10">
    <property type="entry name" value="Winged helix-like DNA-binding domain superfamily/Winged helix DNA-binding domain"/>
    <property type="match status" value="1"/>
</dbReference>
<feature type="compositionally biased region" description="Low complexity" evidence="11">
    <location>
        <begin position="789"/>
        <end position="830"/>
    </location>
</feature>
<organism evidence="13 14">
    <name type="scientific">Bifiguratus adelaidae</name>
    <dbReference type="NCBI Taxonomy" id="1938954"/>
    <lineage>
        <taxon>Eukaryota</taxon>
        <taxon>Fungi</taxon>
        <taxon>Fungi incertae sedis</taxon>
        <taxon>Mucoromycota</taxon>
        <taxon>Mucoromycotina</taxon>
        <taxon>Endogonomycetes</taxon>
        <taxon>Endogonales</taxon>
        <taxon>Endogonales incertae sedis</taxon>
        <taxon>Bifiguratus</taxon>
    </lineage>
</organism>
<evidence type="ECO:0000313" key="13">
    <source>
        <dbReference type="EMBL" id="OZJ03123.1"/>
    </source>
</evidence>
<feature type="coiled-coil region" evidence="10">
    <location>
        <begin position="323"/>
        <end position="357"/>
    </location>
</feature>
<sequence length="1084" mass="116096">MAKRKTPSSRTPDEDDYKKLGASSSSGVEPRSSSSYGASTGATSRSAPTESSLSTLGKPFKPIMQRNVPAFLNKLFNMVGEPASDELIQWSEDGSSFIVTRHEEFAKLVLPRFFKHNNFFSFVRQLNMYGFHKVPHLNTLVGSSRGKVTDDEKRHNDSSSSSSGPVEPFEFVHQYFHRDHPDWLSKVIRKRTKNDHASGNGSSTRSSKRQNTPVKELANKMHISTPPTVSVQSAPHEDSSIPPDYAPTEGELFATQPGLDPVLPPGFIPTLGEPTLLTQSPTSTMDGVMVETGIGTAYNIDIPFDAIDDPAVKASLRHTAHTLSSLRRAHNKLREAYDNLEEENLTVRKELEDTRKLLHWQSSVMRRILNVINVDEASFAEVFQLPASSAPLTITLPPESQTKSVATSRSDTQDVPPVVTGMLPIADIVTSQLGLAPGPLPAPYLRYQSPIQSSTLPANGMAPGHTASAAASMISTYAPQLPKSSSGLLEHTLPTQTHPFIPMRLPGAVPSIGTSLAQSIFRPITSIPAPSRLPINPASQQTSANLAAMAAAVAEAAAAKLQDVQKPADVITPGTYSRMRSTSLPRRASASPVLARHADSVAPMTSATSQPLPMSQAAIHPQQAGLPISSGAAYSHTSTQLSTTTLGQAPKTQRPHPPRQAASLPTIALRRANSAKDPKALPIFQGPLKLDLDELAMIGRSDDFLSSPVEVAISQAPPEATSPAPGSGGLRFYPLGGQDKWELPLLDTPNPIDLSLPSDWIQQQPEKTITPTPQPAPPLRSKRTQPMESSNTSASSSGTNTSNNKPWSSSNSSQGSWTSVDESEGGVSSGWKSEKPPMAKDMAPTVLVTGASKGLGLAITRILLTKHKANVIAIARSADGLKTTLSNHLEQLAIVPGDVCDEAVVKQAVKEGLERFGRLDGVVVNAGLFDINFFSVLSLLKETIPSLRESKGRVITVSSGAASKGYYGWGAYGTSKAALNLLTMTLAAEEPDLISVSLRPGVVDTDMQGIIRDRGKSINDLYNVCQAGMKEEEHKRFVSLHADGKLVHPDQPGSVIAALALSAPSELNGQYVSWDDDRLSAFRA</sequence>
<accession>A0A261XXM2</accession>
<feature type="region of interest" description="Disordered" evidence="11">
    <location>
        <begin position="394"/>
        <end position="413"/>
    </location>
</feature>
<dbReference type="PANTHER" id="PTHR43008:SF8">
    <property type="entry name" value="BENZIL REDUCTASE ((S)-BENZOIN FORMING) IRC24"/>
    <property type="match status" value="1"/>
</dbReference>
<feature type="region of interest" description="Disordered" evidence="11">
    <location>
        <begin position="716"/>
        <end position="735"/>
    </location>
</feature>
<keyword evidence="7" id="KW-0804">Transcription</keyword>
<dbReference type="InterPro" id="IPR036390">
    <property type="entry name" value="WH_DNA-bd_sf"/>
</dbReference>
<dbReference type="FunFam" id="1.10.10.10:FF:000027">
    <property type="entry name" value="Heat shock transcription factor 1"/>
    <property type="match status" value="1"/>
</dbReference>
<comment type="caution">
    <text evidence="13">The sequence shown here is derived from an EMBL/GenBank/DDBJ whole genome shotgun (WGS) entry which is preliminary data.</text>
</comment>
<dbReference type="AlphaFoldDB" id="A0A261XXM2"/>
<dbReference type="InterPro" id="IPR020904">
    <property type="entry name" value="Sc_DH/Rdtase_CS"/>
</dbReference>
<dbReference type="InterPro" id="IPR036291">
    <property type="entry name" value="NAD(P)-bd_dom_sf"/>
</dbReference>
<feature type="region of interest" description="Disordered" evidence="11">
    <location>
        <begin position="143"/>
        <end position="166"/>
    </location>
</feature>
<evidence type="ECO:0000256" key="6">
    <source>
        <dbReference type="ARBA" id="ARBA00023125"/>
    </source>
</evidence>
<comment type="similarity">
    <text evidence="9">Belongs to the HSF family.</text>
</comment>
<dbReference type="EMBL" id="MVBO01000103">
    <property type="protein sequence ID" value="OZJ03123.1"/>
    <property type="molecule type" value="Genomic_DNA"/>
</dbReference>
<dbReference type="GO" id="GO:0003700">
    <property type="term" value="F:DNA-binding transcription factor activity"/>
    <property type="evidence" value="ECO:0007669"/>
    <property type="project" value="InterPro"/>
</dbReference>
<feature type="region of interest" description="Disordered" evidence="11">
    <location>
        <begin position="193"/>
        <end position="242"/>
    </location>
</feature>
<feature type="compositionally biased region" description="Basic and acidic residues" evidence="11">
    <location>
        <begin position="147"/>
        <end position="157"/>
    </location>
</feature>
<dbReference type="InterPro" id="IPR036388">
    <property type="entry name" value="WH-like_DNA-bd_sf"/>
</dbReference>
<evidence type="ECO:0000256" key="3">
    <source>
        <dbReference type="ARBA" id="ARBA00022857"/>
    </source>
</evidence>
<dbReference type="GO" id="GO:0005634">
    <property type="term" value="C:nucleus"/>
    <property type="evidence" value="ECO:0007669"/>
    <property type="project" value="UniProtKB-SubCell"/>
</dbReference>
<dbReference type="InterPro" id="IPR002347">
    <property type="entry name" value="SDR_fam"/>
</dbReference>
<evidence type="ECO:0000256" key="10">
    <source>
        <dbReference type="SAM" id="Coils"/>
    </source>
</evidence>
<dbReference type="Proteomes" id="UP000242875">
    <property type="component" value="Unassembled WGS sequence"/>
</dbReference>
<dbReference type="GO" id="GO:0050664">
    <property type="term" value="F:oxidoreductase activity, acting on NAD(P)H, oxygen as acceptor"/>
    <property type="evidence" value="ECO:0007669"/>
    <property type="project" value="TreeGrafter"/>
</dbReference>
<dbReference type="Pfam" id="PF00447">
    <property type="entry name" value="HSF_DNA-bind"/>
    <property type="match status" value="1"/>
</dbReference>
<keyword evidence="14" id="KW-1185">Reference proteome</keyword>
<dbReference type="Pfam" id="PF00106">
    <property type="entry name" value="adh_short"/>
    <property type="match status" value="1"/>
</dbReference>
<dbReference type="SMART" id="SM00415">
    <property type="entry name" value="HSF"/>
    <property type="match status" value="1"/>
</dbReference>
<feature type="region of interest" description="Disordered" evidence="11">
    <location>
        <begin position="766"/>
        <end position="838"/>
    </location>
</feature>
<keyword evidence="3" id="KW-0521">NADP</keyword>
<dbReference type="SUPFAM" id="SSF46785">
    <property type="entry name" value="Winged helix' DNA-binding domain"/>
    <property type="match status" value="1"/>
</dbReference>
<evidence type="ECO:0000256" key="8">
    <source>
        <dbReference type="ARBA" id="ARBA00023242"/>
    </source>
</evidence>
<feature type="compositionally biased region" description="Low complexity" evidence="11">
    <location>
        <begin position="637"/>
        <end position="648"/>
    </location>
</feature>
<evidence type="ECO:0000256" key="9">
    <source>
        <dbReference type="RuleBase" id="RU004020"/>
    </source>
</evidence>
<name>A0A261XXM2_9FUNG</name>
<dbReference type="PANTHER" id="PTHR43008">
    <property type="entry name" value="BENZIL REDUCTASE"/>
    <property type="match status" value="1"/>
</dbReference>
<proteinExistence type="inferred from homology"/>
<feature type="domain" description="HSF-type DNA-binding" evidence="12">
    <location>
        <begin position="67"/>
        <end position="190"/>
    </location>
</feature>
<dbReference type="Gene3D" id="3.40.50.720">
    <property type="entry name" value="NAD(P)-binding Rossmann-like Domain"/>
    <property type="match status" value="1"/>
</dbReference>
<evidence type="ECO:0000256" key="5">
    <source>
        <dbReference type="ARBA" id="ARBA00023015"/>
    </source>
</evidence>
<reference evidence="13 14" key="1">
    <citation type="journal article" date="2017" name="Mycologia">
        <title>Bifiguratus adelaidae, gen. et sp. nov., a new member of Mucoromycotina in endophytic and soil-dwelling habitats.</title>
        <authorList>
            <person name="Torres-Cruz T.J."/>
            <person name="Billingsley Tobias T.L."/>
            <person name="Almatruk M."/>
            <person name="Hesse C."/>
            <person name="Kuske C.R."/>
            <person name="Desiro A."/>
            <person name="Benucci G.M."/>
            <person name="Bonito G."/>
            <person name="Stajich J.E."/>
            <person name="Dunlap C."/>
            <person name="Arnold A.E."/>
            <person name="Porras-Alfaro A."/>
        </authorList>
    </citation>
    <scope>NUCLEOTIDE SEQUENCE [LARGE SCALE GENOMIC DNA]</scope>
    <source>
        <strain evidence="13 14">AZ0501</strain>
    </source>
</reference>
<feature type="compositionally biased region" description="Polar residues" evidence="11">
    <location>
        <begin position="197"/>
        <end position="213"/>
    </location>
</feature>
<gene>
    <name evidence="13" type="ORF">BZG36_03871</name>
</gene>
<dbReference type="InterPro" id="IPR000232">
    <property type="entry name" value="HSF_DNA-bd"/>
</dbReference>
<dbReference type="PROSITE" id="PS00061">
    <property type="entry name" value="ADH_SHORT"/>
    <property type="match status" value="1"/>
</dbReference>
<dbReference type="GO" id="GO:0016616">
    <property type="term" value="F:oxidoreductase activity, acting on the CH-OH group of donors, NAD or NADP as acceptor"/>
    <property type="evidence" value="ECO:0007669"/>
    <property type="project" value="UniProtKB-ARBA"/>
</dbReference>
<evidence type="ECO:0000259" key="12">
    <source>
        <dbReference type="SMART" id="SM00415"/>
    </source>
</evidence>
<feature type="compositionally biased region" description="Polar residues" evidence="11">
    <location>
        <begin position="603"/>
        <end position="613"/>
    </location>
</feature>
<dbReference type="SUPFAM" id="SSF51735">
    <property type="entry name" value="NAD(P)-binding Rossmann-fold domains"/>
    <property type="match status" value="1"/>
</dbReference>
<feature type="compositionally biased region" description="Polar residues" evidence="11">
    <location>
        <begin position="574"/>
        <end position="584"/>
    </location>
</feature>
<evidence type="ECO:0000256" key="2">
    <source>
        <dbReference type="ARBA" id="ARBA00006484"/>
    </source>
</evidence>